<dbReference type="GO" id="GO:0008760">
    <property type="term" value="F:UDP-N-acetylglucosamine 1-carboxyvinyltransferase activity"/>
    <property type="evidence" value="ECO:0007669"/>
    <property type="project" value="UniProtKB-EC"/>
</dbReference>
<reference evidence="17 18" key="1">
    <citation type="journal article" date="2015" name="Nature">
        <title>rRNA introns, odd ribosomes, and small enigmatic genomes across a large radiation of phyla.</title>
        <authorList>
            <person name="Brown C.T."/>
            <person name="Hug L.A."/>
            <person name="Thomas B.C."/>
            <person name="Sharon I."/>
            <person name="Castelle C.J."/>
            <person name="Singh A."/>
            <person name="Wilkins M.J."/>
            <person name="Williams K.H."/>
            <person name="Banfield J.F."/>
        </authorList>
    </citation>
    <scope>NUCLEOTIDE SEQUENCE [LARGE SCALE GENOMIC DNA]</scope>
</reference>
<keyword evidence="5 17" id="KW-0808">Transferase</keyword>
<dbReference type="SUPFAM" id="SSF55205">
    <property type="entry name" value="EPT/RTPC-like"/>
    <property type="match status" value="1"/>
</dbReference>
<keyword evidence="3" id="KW-0963">Cytoplasm</keyword>
<comment type="caution">
    <text evidence="17">The sequence shown here is derived from an EMBL/GenBank/DDBJ whole genome shotgun (WGS) entry which is preliminary data.</text>
</comment>
<name>A0A0G0VQ02_UNCKA</name>
<dbReference type="PANTHER" id="PTHR43783">
    <property type="entry name" value="UDP-N-ACETYLGLUCOSAMINE 1-CARBOXYVINYLTRANSFERASE"/>
    <property type="match status" value="1"/>
</dbReference>
<dbReference type="Proteomes" id="UP000033947">
    <property type="component" value="Unassembled WGS sequence"/>
</dbReference>
<comment type="catalytic activity">
    <reaction evidence="15">
        <text>phosphoenolpyruvate + UDP-N-acetyl-alpha-D-glucosamine = UDP-N-acetyl-3-O-(1-carboxyvinyl)-alpha-D-glucosamine + phosphate</text>
        <dbReference type="Rhea" id="RHEA:18681"/>
        <dbReference type="ChEBI" id="CHEBI:43474"/>
        <dbReference type="ChEBI" id="CHEBI:57705"/>
        <dbReference type="ChEBI" id="CHEBI:58702"/>
        <dbReference type="ChEBI" id="CHEBI:68483"/>
        <dbReference type="EC" id="2.5.1.7"/>
    </reaction>
</comment>
<dbReference type="PANTHER" id="PTHR43783:SF1">
    <property type="entry name" value="UDP-N-ACETYLGLUCOSAMINE 1-CARBOXYVINYLTRANSFERASE"/>
    <property type="match status" value="1"/>
</dbReference>
<evidence type="ECO:0000313" key="17">
    <source>
        <dbReference type="EMBL" id="KKS03045.1"/>
    </source>
</evidence>
<dbReference type="GO" id="GO:0051301">
    <property type="term" value="P:cell division"/>
    <property type="evidence" value="ECO:0007669"/>
    <property type="project" value="UniProtKB-KW"/>
</dbReference>
<evidence type="ECO:0000256" key="8">
    <source>
        <dbReference type="ARBA" id="ARBA00023306"/>
    </source>
</evidence>
<dbReference type="Gene3D" id="3.65.10.10">
    <property type="entry name" value="Enolpyruvate transferase domain"/>
    <property type="match status" value="2"/>
</dbReference>
<evidence type="ECO:0000256" key="14">
    <source>
        <dbReference type="ARBA" id="ARBA00042842"/>
    </source>
</evidence>
<dbReference type="InterPro" id="IPR001986">
    <property type="entry name" value="Enolpyruvate_Tfrase_dom"/>
</dbReference>
<dbReference type="GO" id="GO:0008360">
    <property type="term" value="P:regulation of cell shape"/>
    <property type="evidence" value="ECO:0007669"/>
    <property type="project" value="UniProtKB-KW"/>
</dbReference>
<dbReference type="NCBIfam" id="NF006873">
    <property type="entry name" value="PRK09369.1"/>
    <property type="match status" value="1"/>
</dbReference>
<comment type="pathway">
    <text evidence="2">Cell wall biogenesis; peptidoglycan biosynthesis.</text>
</comment>
<dbReference type="InterPro" id="IPR013792">
    <property type="entry name" value="RNA3'P_cycl/enolpyr_Trfase_a/b"/>
</dbReference>
<evidence type="ECO:0000256" key="4">
    <source>
        <dbReference type="ARBA" id="ARBA00022618"/>
    </source>
</evidence>
<comment type="similarity">
    <text evidence="10">Belongs to the EPSP synthase family. MurA subfamily.</text>
</comment>
<evidence type="ECO:0000256" key="15">
    <source>
        <dbReference type="ARBA" id="ARBA00047527"/>
    </source>
</evidence>
<dbReference type="GO" id="GO:0009252">
    <property type="term" value="P:peptidoglycan biosynthetic process"/>
    <property type="evidence" value="ECO:0007669"/>
    <property type="project" value="UniProtKB-KW"/>
</dbReference>
<dbReference type="Pfam" id="PF00275">
    <property type="entry name" value="EPSP_synthase"/>
    <property type="match status" value="1"/>
</dbReference>
<evidence type="ECO:0000313" key="18">
    <source>
        <dbReference type="Proteomes" id="UP000033947"/>
    </source>
</evidence>
<organism evidence="17 18">
    <name type="scientific">candidate division WWE3 bacterium GW2011_GWC2_41_23</name>
    <dbReference type="NCBI Taxonomy" id="1619123"/>
    <lineage>
        <taxon>Bacteria</taxon>
        <taxon>Katanobacteria</taxon>
    </lineage>
</organism>
<dbReference type="GO" id="GO:0071555">
    <property type="term" value="P:cell wall organization"/>
    <property type="evidence" value="ECO:0007669"/>
    <property type="project" value="UniProtKB-KW"/>
</dbReference>
<proteinExistence type="inferred from homology"/>
<evidence type="ECO:0000256" key="7">
    <source>
        <dbReference type="ARBA" id="ARBA00022984"/>
    </source>
</evidence>
<keyword evidence="8" id="KW-0131">Cell cycle</keyword>
<keyword evidence="6" id="KW-0133">Cell shape</keyword>
<sequence length="443" mass="48624">MSTVIIEGGSPLLGTVQVSGTRNSALKLMAAAMFSNDDVILQNVPKMDAIEDDIKMIRVLGGKADWAGAGRLILNGSGITSYEVPLEMGSKYRTSLLMAPPLLFRFGKASIPKYKTRLTVPRPVNRILDVWRSLGVVVEEDEDYYFISSATAVSGHVNFKIPSHMSTDTLIMTAAFLPGETEINNASEECEIDDLIDLINAMGGDVVRSEPRVIKVNGVNVFKGASLEVQPDKTEAVIYAVAALITKGNVVIKNINRNVMVPLVNFFTKIGARYEFEQNSIKIWRHDEEFQATNLTIAPTPGFVPDWQSAATLLLTQCSGIAYVHDTVYTDRFGYIKDLNRMGAKIELLKPSEAGMISVVGDDTYDVERLGEPYTVAKTTGPVKLKGEKLNITDFRYGAVHVLAALIAEGRSEIEGIDVLDCYMENFTSKLKNLGAKIWGQQE</sequence>
<evidence type="ECO:0000256" key="3">
    <source>
        <dbReference type="ARBA" id="ARBA00022490"/>
    </source>
</evidence>
<evidence type="ECO:0000256" key="10">
    <source>
        <dbReference type="ARBA" id="ARBA00038367"/>
    </source>
</evidence>
<evidence type="ECO:0000256" key="2">
    <source>
        <dbReference type="ARBA" id="ARBA00004752"/>
    </source>
</evidence>
<evidence type="ECO:0000256" key="6">
    <source>
        <dbReference type="ARBA" id="ARBA00022960"/>
    </source>
</evidence>
<evidence type="ECO:0000256" key="5">
    <source>
        <dbReference type="ARBA" id="ARBA00022679"/>
    </source>
</evidence>
<comment type="subcellular location">
    <subcellularLocation>
        <location evidence="1">Cytoplasm</location>
    </subcellularLocation>
</comment>
<keyword evidence="4" id="KW-0132">Cell division</keyword>
<dbReference type="InterPro" id="IPR050068">
    <property type="entry name" value="MurA_subfamily"/>
</dbReference>
<dbReference type="AlphaFoldDB" id="A0A0G0VQ02"/>
<dbReference type="GO" id="GO:0005737">
    <property type="term" value="C:cytoplasm"/>
    <property type="evidence" value="ECO:0007669"/>
    <property type="project" value="UniProtKB-SubCell"/>
</dbReference>
<feature type="domain" description="Enolpyruvate transferase" evidence="16">
    <location>
        <begin position="7"/>
        <end position="431"/>
    </location>
</feature>
<evidence type="ECO:0000256" key="1">
    <source>
        <dbReference type="ARBA" id="ARBA00004496"/>
    </source>
</evidence>
<evidence type="ECO:0000259" key="16">
    <source>
        <dbReference type="Pfam" id="PF00275"/>
    </source>
</evidence>
<evidence type="ECO:0000256" key="9">
    <source>
        <dbReference type="ARBA" id="ARBA00023316"/>
    </source>
</evidence>
<dbReference type="InterPro" id="IPR036968">
    <property type="entry name" value="Enolpyruvate_Tfrase_sf"/>
</dbReference>
<gene>
    <name evidence="17" type="ORF">UU55_C0006G0015</name>
</gene>
<evidence type="ECO:0000256" key="13">
    <source>
        <dbReference type="ARBA" id="ARBA00042443"/>
    </source>
</evidence>
<keyword evidence="7" id="KW-0573">Peptidoglycan synthesis</keyword>
<evidence type="ECO:0000256" key="11">
    <source>
        <dbReference type="ARBA" id="ARBA00039108"/>
    </source>
</evidence>
<evidence type="ECO:0000256" key="12">
    <source>
        <dbReference type="ARBA" id="ARBA00039754"/>
    </source>
</evidence>
<dbReference type="EC" id="2.5.1.7" evidence="11"/>
<protein>
    <recommendedName>
        <fullName evidence="12">UDP-N-acetylglucosamine 1-carboxyvinyltransferase</fullName>
        <ecNumber evidence="11">2.5.1.7</ecNumber>
    </recommendedName>
    <alternativeName>
        <fullName evidence="13">Enoylpyruvate transferase</fullName>
    </alternativeName>
    <alternativeName>
        <fullName evidence="14">UDP-N-acetylglucosamine enolpyruvyl transferase</fullName>
    </alternativeName>
</protein>
<keyword evidence="9" id="KW-0961">Cell wall biogenesis/degradation</keyword>
<dbReference type="EMBL" id="LCBB01000006">
    <property type="protein sequence ID" value="KKS03045.1"/>
    <property type="molecule type" value="Genomic_DNA"/>
</dbReference>
<accession>A0A0G0VQ02</accession>